<evidence type="ECO:0000313" key="2">
    <source>
        <dbReference type="Proteomes" id="UP000887574"/>
    </source>
</evidence>
<feature type="compositionally biased region" description="Basic and acidic residues" evidence="1">
    <location>
        <begin position="52"/>
        <end position="66"/>
    </location>
</feature>
<keyword evidence="2" id="KW-1185">Reference proteome</keyword>
<protein>
    <submittedName>
        <fullName evidence="3">Secreted protein</fullName>
    </submittedName>
</protein>
<dbReference type="Proteomes" id="UP000887574">
    <property type="component" value="Unplaced"/>
</dbReference>
<dbReference type="WBParaSite" id="jg20641">
    <property type="protein sequence ID" value="jg20641"/>
    <property type="gene ID" value="jg20641"/>
</dbReference>
<sequence>MLQVSWFSWADPLGLRVFLGRLTSSTRVASFSRCRELNGRAATTTMPTGKNELLRENPEGQARDRSACSTLWPPNSIVRLVLASQGRPTRLVSDGSSRMCPVILDPLPKF</sequence>
<dbReference type="AlphaFoldDB" id="A0A915DLJ5"/>
<accession>A0A915DLJ5</accession>
<feature type="region of interest" description="Disordered" evidence="1">
    <location>
        <begin position="41"/>
        <end position="66"/>
    </location>
</feature>
<evidence type="ECO:0000313" key="3">
    <source>
        <dbReference type="WBParaSite" id="jg20641"/>
    </source>
</evidence>
<reference evidence="3" key="1">
    <citation type="submission" date="2022-11" db="UniProtKB">
        <authorList>
            <consortium name="WormBaseParasite"/>
        </authorList>
    </citation>
    <scope>IDENTIFICATION</scope>
</reference>
<proteinExistence type="predicted"/>
<evidence type="ECO:0000256" key="1">
    <source>
        <dbReference type="SAM" id="MobiDB-lite"/>
    </source>
</evidence>
<name>A0A915DLJ5_9BILA</name>
<organism evidence="2 3">
    <name type="scientific">Ditylenchus dipsaci</name>
    <dbReference type="NCBI Taxonomy" id="166011"/>
    <lineage>
        <taxon>Eukaryota</taxon>
        <taxon>Metazoa</taxon>
        <taxon>Ecdysozoa</taxon>
        <taxon>Nematoda</taxon>
        <taxon>Chromadorea</taxon>
        <taxon>Rhabditida</taxon>
        <taxon>Tylenchina</taxon>
        <taxon>Tylenchomorpha</taxon>
        <taxon>Sphaerularioidea</taxon>
        <taxon>Anguinidae</taxon>
        <taxon>Anguininae</taxon>
        <taxon>Ditylenchus</taxon>
    </lineage>
</organism>